<feature type="coiled-coil region" evidence="4">
    <location>
        <begin position="59"/>
        <end position="111"/>
    </location>
</feature>
<gene>
    <name evidence="7" type="ORF">WJX75_002565</name>
</gene>
<feature type="coiled-coil region" evidence="4">
    <location>
        <begin position="136"/>
        <end position="194"/>
    </location>
</feature>
<feature type="compositionally biased region" description="Basic and acidic residues" evidence="5">
    <location>
        <begin position="601"/>
        <end position="611"/>
    </location>
</feature>
<feature type="coiled-coil region" evidence="4">
    <location>
        <begin position="402"/>
        <end position="456"/>
    </location>
</feature>
<evidence type="ECO:0000313" key="7">
    <source>
        <dbReference type="EMBL" id="KAK9915677.1"/>
    </source>
</evidence>
<dbReference type="PANTHER" id="PTHR22988:SF71">
    <property type="entry name" value="CITRON RHO-INTERACTING KINASE"/>
    <property type="match status" value="1"/>
</dbReference>
<evidence type="ECO:0000256" key="6">
    <source>
        <dbReference type="SAM" id="Phobius"/>
    </source>
</evidence>
<feature type="region of interest" description="Disordered" evidence="5">
    <location>
        <begin position="730"/>
        <end position="752"/>
    </location>
</feature>
<evidence type="ECO:0000313" key="8">
    <source>
        <dbReference type="Proteomes" id="UP001491310"/>
    </source>
</evidence>
<feature type="region of interest" description="Disordered" evidence="5">
    <location>
        <begin position="601"/>
        <end position="629"/>
    </location>
</feature>
<name>A0ABR2YVL5_9CHLO</name>
<evidence type="ECO:0000256" key="2">
    <source>
        <dbReference type="ARBA" id="ARBA00047899"/>
    </source>
</evidence>
<sequence>MAPRTRRMSMSQVSFAPAAVERLTAEVARLKADGEAQSDAQAQLRQELAQKEELVRTGLAEREADSALARAEAQQLQAASNRAAAAAVAREEQLRRELKALSNRLERAEEVNPPPSVVSASSLAITILALLATSALAFWISAAKSARDQVQELEELRLQTEEQERRHREEKSMIGRLQNELVAANAERSKQYQELAATKRQLTFAEGQVAVLSSKVEERDSRLSAHQDCFDELDKNYMATKAEKDDLDSQKKRLEGKVNELEDRNRELEAAAAAAALESLASPSATTPQRPVPSRAKGSDKENTGSTQMNARRAVKVPLDVVLAENSAFRQQLEAFKRREQELTTEEAVTAGQLAEEEWKVEIFEMQDKLEQEIATTTELVNMAAIEKTITEQSLTDIMTKAEMLQEQRDMLVIQLSLAEEEQAAATQAAAIASAEAQMQDKLREMLEEELKAEEAHGKEVVGDLRGACDQVHGLLLRLTERLRYEDAEVEVDRRQSQVEELQRVRLQLEGQVEDLAAKLKDVDAENSQLKAEVADLRRQCSELEDQLLVKVTELTEAVKMKEHLSGLLEGNSSAMARLERDNENLEGQVDQLTISLVDATSKKSETDKRLRQYQQTARSAPLPPPAGHRADLDEMELLMARAEEERRALESEVKHMRSTASEATSQLMLAEELARDLGESSPEADDVEVQSQVAVGPGAVQTPISAALNLMQKMDGVARLLGGSETPWYSSPASKASNSGHTSPAIKSAHLSQGGTARMINFMGRAAGKLGTLSRGMAAVEEEGSERSTAPREPPVLPSSSEASPRATPASILSKAAARVESEIVLSRVLKAELKGEDAGYDRVQRHLHKGTASGAAVEGASVTANRLQSLRTKMHEAFRDVVAQEAVMQQAAAQAAAAEEAAAASDAQYAAGQEELELLMKERAETEAAAGKASAAVEAANKQLADALQLKQAAEAALEEFEAKGLGAFGGGNDSAVVWRDRVDAQDAYAAAAQAKAAALQRKEEAMAAKRTVLARLEAAIHALTAAENGSADAAETMRAAAADLDDHVEATIQAQSAFRKARKAFADGVGADASETKDTPSQEKDSPGSVENQAQRANTRAPLQGLTGLLQGFTFKPAALSAHSASSPSLNNMKAGVSSTSLVGSDSNRSGRARKSGRAQLQDRNALVLMDNGWSGSILD</sequence>
<comment type="caution">
    <text evidence="7">The sequence shown here is derived from an EMBL/GenBank/DDBJ whole genome shotgun (WGS) entry which is preliminary data.</text>
</comment>
<keyword evidence="6" id="KW-0812">Transmembrane</keyword>
<dbReference type="InterPro" id="IPR050839">
    <property type="entry name" value="Rho-assoc_Ser/Thr_Kinase"/>
</dbReference>
<keyword evidence="1" id="KW-0597">Phosphoprotein</keyword>
<evidence type="ECO:0000256" key="4">
    <source>
        <dbReference type="SAM" id="Coils"/>
    </source>
</evidence>
<feature type="compositionally biased region" description="Polar residues" evidence="5">
    <location>
        <begin position="730"/>
        <end position="743"/>
    </location>
</feature>
<dbReference type="Proteomes" id="UP001491310">
    <property type="component" value="Unassembled WGS sequence"/>
</dbReference>
<comment type="catalytic activity">
    <reaction evidence="2">
        <text>L-threonyl-[protein] + ATP = O-phospho-L-threonyl-[protein] + ADP + H(+)</text>
        <dbReference type="Rhea" id="RHEA:46608"/>
        <dbReference type="Rhea" id="RHEA-COMP:11060"/>
        <dbReference type="Rhea" id="RHEA-COMP:11605"/>
        <dbReference type="ChEBI" id="CHEBI:15378"/>
        <dbReference type="ChEBI" id="CHEBI:30013"/>
        <dbReference type="ChEBI" id="CHEBI:30616"/>
        <dbReference type="ChEBI" id="CHEBI:61977"/>
        <dbReference type="ChEBI" id="CHEBI:456216"/>
        <dbReference type="EC" id="2.7.11.1"/>
    </reaction>
</comment>
<proteinExistence type="predicted"/>
<feature type="region of interest" description="Disordered" evidence="5">
    <location>
        <begin position="1072"/>
        <end position="1100"/>
    </location>
</feature>
<feature type="compositionally biased region" description="Basic and acidic residues" evidence="5">
    <location>
        <begin position="1077"/>
        <end position="1089"/>
    </location>
</feature>
<dbReference type="EMBL" id="JALJOT010000004">
    <property type="protein sequence ID" value="KAK9915677.1"/>
    <property type="molecule type" value="Genomic_DNA"/>
</dbReference>
<protein>
    <submittedName>
        <fullName evidence="7">Uncharacterized protein</fullName>
    </submittedName>
</protein>
<feature type="region of interest" description="Disordered" evidence="5">
    <location>
        <begin position="1126"/>
        <end position="1163"/>
    </location>
</feature>
<evidence type="ECO:0000256" key="1">
    <source>
        <dbReference type="ARBA" id="ARBA00022553"/>
    </source>
</evidence>
<feature type="region of interest" description="Disordered" evidence="5">
    <location>
        <begin position="778"/>
        <end position="811"/>
    </location>
</feature>
<accession>A0ABR2YVL5</accession>
<reference evidence="7 8" key="1">
    <citation type="journal article" date="2024" name="Nat. Commun.">
        <title>Phylogenomics reveals the evolutionary origins of lichenization in chlorophyte algae.</title>
        <authorList>
            <person name="Puginier C."/>
            <person name="Libourel C."/>
            <person name="Otte J."/>
            <person name="Skaloud P."/>
            <person name="Haon M."/>
            <person name="Grisel S."/>
            <person name="Petersen M."/>
            <person name="Berrin J.G."/>
            <person name="Delaux P.M."/>
            <person name="Dal Grande F."/>
            <person name="Keller J."/>
        </authorList>
    </citation>
    <scope>NUCLEOTIDE SEQUENCE [LARGE SCALE GENOMIC DNA]</scope>
    <source>
        <strain evidence="7 8">SAG 216-7</strain>
    </source>
</reference>
<keyword evidence="6" id="KW-1133">Transmembrane helix</keyword>
<feature type="coiled-coil region" evidence="4">
    <location>
        <begin position="992"/>
        <end position="1022"/>
    </location>
</feature>
<dbReference type="PANTHER" id="PTHR22988">
    <property type="entry name" value="MYOTONIC DYSTROPHY S/T KINASE-RELATED"/>
    <property type="match status" value="1"/>
</dbReference>
<feature type="coiled-coil region" evidence="4">
    <location>
        <begin position="883"/>
        <end position="966"/>
    </location>
</feature>
<feature type="coiled-coil region" evidence="4">
    <location>
        <begin position="633"/>
        <end position="667"/>
    </location>
</feature>
<comment type="catalytic activity">
    <reaction evidence="3">
        <text>L-seryl-[protein] + ATP = O-phospho-L-seryl-[protein] + ADP + H(+)</text>
        <dbReference type="Rhea" id="RHEA:17989"/>
        <dbReference type="Rhea" id="RHEA-COMP:9863"/>
        <dbReference type="Rhea" id="RHEA-COMP:11604"/>
        <dbReference type="ChEBI" id="CHEBI:15378"/>
        <dbReference type="ChEBI" id="CHEBI:29999"/>
        <dbReference type="ChEBI" id="CHEBI:30616"/>
        <dbReference type="ChEBI" id="CHEBI:83421"/>
        <dbReference type="ChEBI" id="CHEBI:456216"/>
        <dbReference type="EC" id="2.7.11.1"/>
    </reaction>
</comment>
<organism evidence="7 8">
    <name type="scientific">Coccomyxa subellipsoidea</name>
    <dbReference type="NCBI Taxonomy" id="248742"/>
    <lineage>
        <taxon>Eukaryota</taxon>
        <taxon>Viridiplantae</taxon>
        <taxon>Chlorophyta</taxon>
        <taxon>core chlorophytes</taxon>
        <taxon>Trebouxiophyceae</taxon>
        <taxon>Trebouxiophyceae incertae sedis</taxon>
        <taxon>Coccomyxaceae</taxon>
        <taxon>Coccomyxa</taxon>
    </lineage>
</organism>
<keyword evidence="8" id="KW-1185">Reference proteome</keyword>
<feature type="region of interest" description="Disordered" evidence="5">
    <location>
        <begin position="277"/>
        <end position="310"/>
    </location>
</feature>
<keyword evidence="4" id="KW-0175">Coiled coil</keyword>
<evidence type="ECO:0000256" key="5">
    <source>
        <dbReference type="SAM" id="MobiDB-lite"/>
    </source>
</evidence>
<feature type="compositionally biased region" description="Polar residues" evidence="5">
    <location>
        <begin position="1140"/>
        <end position="1153"/>
    </location>
</feature>
<evidence type="ECO:0000256" key="3">
    <source>
        <dbReference type="ARBA" id="ARBA00048679"/>
    </source>
</evidence>
<feature type="transmembrane region" description="Helical" evidence="6">
    <location>
        <begin position="117"/>
        <end position="140"/>
    </location>
</feature>
<keyword evidence="6" id="KW-0472">Membrane</keyword>